<keyword evidence="1" id="KW-0808">Transferase</keyword>
<keyword evidence="2" id="KW-1185">Reference proteome</keyword>
<comment type="caution">
    <text evidence="1">The sequence shown here is derived from an EMBL/GenBank/DDBJ whole genome shotgun (WGS) entry which is preliminary data.</text>
</comment>
<dbReference type="Proteomes" id="UP001525890">
    <property type="component" value="Unassembled WGS sequence"/>
</dbReference>
<accession>A0ABT2N135</accession>
<dbReference type="RefSeq" id="WP_368008907.1">
    <property type="nucleotide sequence ID" value="NZ_JAMXFF010000050.1"/>
</dbReference>
<protein>
    <submittedName>
        <fullName evidence="1">Glycerate kinase</fullName>
    </submittedName>
</protein>
<dbReference type="EMBL" id="JAMXFF010000050">
    <property type="protein sequence ID" value="MCT7969441.1"/>
    <property type="molecule type" value="Genomic_DNA"/>
</dbReference>
<proteinExistence type="predicted"/>
<keyword evidence="1" id="KW-0418">Kinase</keyword>
<dbReference type="Gene3D" id="3.40.50.300">
    <property type="entry name" value="P-loop containing nucleotide triphosphate hydrolases"/>
    <property type="match status" value="1"/>
</dbReference>
<name>A0ABT2N135_9CYAN</name>
<evidence type="ECO:0000313" key="2">
    <source>
        <dbReference type="Proteomes" id="UP001525890"/>
    </source>
</evidence>
<evidence type="ECO:0000313" key="1">
    <source>
        <dbReference type="EMBL" id="MCT7969441.1"/>
    </source>
</evidence>
<organism evidence="1 2">
    <name type="scientific">Laspinema palackyanum D2a</name>
    <dbReference type="NCBI Taxonomy" id="2953684"/>
    <lineage>
        <taxon>Bacteria</taxon>
        <taxon>Bacillati</taxon>
        <taxon>Cyanobacteriota</taxon>
        <taxon>Cyanophyceae</taxon>
        <taxon>Oscillatoriophycideae</taxon>
        <taxon>Oscillatoriales</taxon>
        <taxon>Laspinemataceae</taxon>
        <taxon>Laspinema</taxon>
        <taxon>Laspinema palackyanum</taxon>
    </lineage>
</organism>
<sequence length="358" mass="40883">MEKEWAIASILEEWHQGVQPTGSTWEALIQQELADPLRAQGYGISPETVESQLKARSQALAVILPHLEQFPFPADKRLEPLWQLWLPLAMNLITSHQRLGRPWMQGILGGQGTGKTTLGRILTWILSHLGYSTLALSIDDLYKTYLERQQLREEDPRLIWRGPPGTHDVALGINLLDRLRNRDGQTIAVPRFDKSLWEGQGDRIEPSLVEGVDILLLEGWFVGVRPLDPAVFETPPWPIMTQADRSFARDMNQRLRDYLPLWDRLDGLMVLYPQDYRLSLQWRMEAEREMKAQGKAGMSDGEIGEFVEYFWKALHPELFVRPLLSPGSQVDLAIEMGGDRRIIKVYSPRQMGGNSGMP</sequence>
<reference evidence="1 2" key="1">
    <citation type="journal article" date="2022" name="Front. Microbiol.">
        <title>High genomic differentiation and limited gene flow indicate recent cryptic speciation within the genus Laspinema (cyanobacteria).</title>
        <authorList>
            <person name="Stanojkovic A."/>
            <person name="Skoupy S."/>
            <person name="Skaloud P."/>
            <person name="Dvorak P."/>
        </authorList>
    </citation>
    <scope>NUCLEOTIDE SEQUENCE [LARGE SCALE GENOMIC DNA]</scope>
    <source>
        <strain evidence="1 2">D2a</strain>
    </source>
</reference>
<dbReference type="InterPro" id="IPR027417">
    <property type="entry name" value="P-loop_NTPase"/>
</dbReference>
<dbReference type="SUPFAM" id="SSF52540">
    <property type="entry name" value="P-loop containing nucleoside triphosphate hydrolases"/>
    <property type="match status" value="1"/>
</dbReference>
<dbReference type="GO" id="GO:0016301">
    <property type="term" value="F:kinase activity"/>
    <property type="evidence" value="ECO:0007669"/>
    <property type="project" value="UniProtKB-KW"/>
</dbReference>
<gene>
    <name evidence="1" type="ORF">NG799_24290</name>
</gene>